<accession>D9WSH2</accession>
<dbReference type="HOGENOM" id="CLU_2774153_0_0_11"/>
<organism evidence="1 2">
    <name type="scientific">Streptomyces himastatinicus ATCC 53653</name>
    <dbReference type="NCBI Taxonomy" id="457427"/>
    <lineage>
        <taxon>Bacteria</taxon>
        <taxon>Bacillati</taxon>
        <taxon>Actinomycetota</taxon>
        <taxon>Actinomycetes</taxon>
        <taxon>Kitasatosporales</taxon>
        <taxon>Streptomycetaceae</taxon>
        <taxon>Streptomyces</taxon>
        <taxon>Streptomyces violaceusniger group</taxon>
    </lineage>
</organism>
<sequence>MASCRPGGPTCRLGGPIVLRRTVLANRAFADPDDLITAVRRGLRTLQYRPDVLDGKSAVPSDALILASG</sequence>
<name>D9WSH2_9ACTN</name>
<gene>
    <name evidence="1" type="ORF">SSOG_01825</name>
</gene>
<keyword evidence="2" id="KW-1185">Reference proteome</keyword>
<protein>
    <submittedName>
        <fullName evidence="1">Uncharacterized protein</fullName>
    </submittedName>
</protein>
<reference evidence="1 2" key="1">
    <citation type="submission" date="2009-02" db="EMBL/GenBank/DDBJ databases">
        <title>Annotation of Streptomyces hygroscopicus strain ATCC 53653.</title>
        <authorList>
            <consortium name="The Broad Institute Genome Sequencing Platform"/>
            <consortium name="Broad Institute Microbial Sequencing Center"/>
            <person name="Fischbach M."/>
            <person name="Godfrey P."/>
            <person name="Ward D."/>
            <person name="Young S."/>
            <person name="Zeng Q."/>
            <person name="Koehrsen M."/>
            <person name="Alvarado L."/>
            <person name="Berlin A.M."/>
            <person name="Bochicchio J."/>
            <person name="Borenstein D."/>
            <person name="Chapman S.B."/>
            <person name="Chen Z."/>
            <person name="Engels R."/>
            <person name="Freedman E."/>
            <person name="Gellesch M."/>
            <person name="Goldberg J."/>
            <person name="Griggs A."/>
            <person name="Gujja S."/>
            <person name="Heilman E.R."/>
            <person name="Heiman D.I."/>
            <person name="Hepburn T.A."/>
            <person name="Howarth C."/>
            <person name="Jen D."/>
            <person name="Larson L."/>
            <person name="Lewis B."/>
            <person name="Mehta T."/>
            <person name="Park D."/>
            <person name="Pearson M."/>
            <person name="Richards J."/>
            <person name="Roberts A."/>
            <person name="Saif S."/>
            <person name="Shea T.D."/>
            <person name="Shenoy N."/>
            <person name="Sisk P."/>
            <person name="Stolte C."/>
            <person name="Sykes S.N."/>
            <person name="Thomson T."/>
            <person name="Walk T."/>
            <person name="White J."/>
            <person name="Yandava C."/>
            <person name="Straight P."/>
            <person name="Clardy J."/>
            <person name="Hung D."/>
            <person name="Kolter R."/>
            <person name="Mekalanos J."/>
            <person name="Walker S."/>
            <person name="Walsh C.T."/>
            <person name="Wieland-Brown L.C."/>
            <person name="Haas B."/>
            <person name="Nusbaum C."/>
            <person name="Birren B."/>
        </authorList>
    </citation>
    <scope>NUCLEOTIDE SEQUENCE [LARGE SCALE GENOMIC DNA]</scope>
    <source>
        <strain evidence="1 2">ATCC 53653</strain>
    </source>
</reference>
<proteinExistence type="predicted"/>
<dbReference type="EMBL" id="GG657754">
    <property type="protein sequence ID" value="EFL22113.1"/>
    <property type="molecule type" value="Genomic_DNA"/>
</dbReference>
<dbReference type="STRING" id="457427.SSOG_01825"/>
<dbReference type="AlphaFoldDB" id="D9WSH2"/>
<evidence type="ECO:0000313" key="1">
    <source>
        <dbReference type="EMBL" id="EFL22113.1"/>
    </source>
</evidence>
<evidence type="ECO:0000313" key="2">
    <source>
        <dbReference type="Proteomes" id="UP000003963"/>
    </source>
</evidence>
<dbReference type="Proteomes" id="UP000003963">
    <property type="component" value="Unassembled WGS sequence"/>
</dbReference>